<organism evidence="1 2">
    <name type="scientific">Ancylostoma duodenale</name>
    <dbReference type="NCBI Taxonomy" id="51022"/>
    <lineage>
        <taxon>Eukaryota</taxon>
        <taxon>Metazoa</taxon>
        <taxon>Ecdysozoa</taxon>
        <taxon>Nematoda</taxon>
        <taxon>Chromadorea</taxon>
        <taxon>Rhabditida</taxon>
        <taxon>Rhabditina</taxon>
        <taxon>Rhabditomorpha</taxon>
        <taxon>Strongyloidea</taxon>
        <taxon>Ancylostomatidae</taxon>
        <taxon>Ancylostomatinae</taxon>
        <taxon>Ancylostoma</taxon>
    </lineage>
</organism>
<sequence>MDAFRLLMGSLRTQREEEIAAMHNPVFQQSQNHHKCRSSTGIAVAPPIEVFFMNKMFMDETSPNKVNLTVG</sequence>
<evidence type="ECO:0000313" key="2">
    <source>
        <dbReference type="Proteomes" id="UP000054047"/>
    </source>
</evidence>
<dbReference type="AlphaFoldDB" id="A0A0C2FUN8"/>
<proteinExistence type="predicted"/>
<accession>A0A0C2FUN8</accession>
<evidence type="ECO:0000313" key="1">
    <source>
        <dbReference type="EMBL" id="KIH52310.1"/>
    </source>
</evidence>
<keyword evidence="2" id="KW-1185">Reference proteome</keyword>
<name>A0A0C2FUN8_9BILA</name>
<dbReference type="EMBL" id="KN743970">
    <property type="protein sequence ID" value="KIH52310.1"/>
    <property type="molecule type" value="Genomic_DNA"/>
</dbReference>
<protein>
    <submittedName>
        <fullName evidence="1">Uncharacterized protein</fullName>
    </submittedName>
</protein>
<gene>
    <name evidence="1" type="ORF">ANCDUO_17589</name>
</gene>
<feature type="non-terminal residue" evidence="1">
    <location>
        <position position="71"/>
    </location>
</feature>
<reference evidence="1 2" key="1">
    <citation type="submission" date="2013-12" db="EMBL/GenBank/DDBJ databases">
        <title>Draft genome of the parsitic nematode Ancylostoma duodenale.</title>
        <authorList>
            <person name="Mitreva M."/>
        </authorList>
    </citation>
    <scope>NUCLEOTIDE SEQUENCE [LARGE SCALE GENOMIC DNA]</scope>
    <source>
        <strain evidence="1 2">Zhejiang</strain>
    </source>
</reference>
<dbReference type="Proteomes" id="UP000054047">
    <property type="component" value="Unassembled WGS sequence"/>
</dbReference>
<dbReference type="OrthoDB" id="6752799at2759"/>